<keyword evidence="6 11" id="KW-0812">Transmembrane</keyword>
<dbReference type="InterPro" id="IPR019823">
    <property type="entry name" value="Mechanosensitive_channel_CS"/>
</dbReference>
<protein>
    <recommendedName>
        <fullName evidence="11">Large-conductance mechanosensitive channel</fullName>
    </recommendedName>
</protein>
<feature type="transmembrane region" description="Helical" evidence="11">
    <location>
        <begin position="44"/>
        <end position="65"/>
    </location>
</feature>
<dbReference type="PANTHER" id="PTHR30266">
    <property type="entry name" value="MECHANOSENSITIVE CHANNEL MSCL"/>
    <property type="match status" value="1"/>
</dbReference>
<gene>
    <name evidence="11 12" type="primary">mscL</name>
    <name evidence="12" type="ORF">IAA67_06345</name>
</gene>
<dbReference type="SUPFAM" id="SSF81330">
    <property type="entry name" value="Gated mechanosensitive channel"/>
    <property type="match status" value="1"/>
</dbReference>
<dbReference type="AlphaFoldDB" id="A0A9D0Z8L8"/>
<dbReference type="Gene3D" id="1.10.1200.120">
    <property type="entry name" value="Large-conductance mechanosensitive channel, MscL, domain 1"/>
    <property type="match status" value="1"/>
</dbReference>
<evidence type="ECO:0000256" key="6">
    <source>
        <dbReference type="ARBA" id="ARBA00022692"/>
    </source>
</evidence>
<comment type="function">
    <text evidence="11">Channel that opens in response to stretch forces in the membrane lipid bilayer. May participate in the regulation of osmotic pressure changes within the cell.</text>
</comment>
<dbReference type="PANTHER" id="PTHR30266:SF2">
    <property type="entry name" value="LARGE-CONDUCTANCE MECHANOSENSITIVE CHANNEL"/>
    <property type="match status" value="1"/>
</dbReference>
<evidence type="ECO:0000256" key="2">
    <source>
        <dbReference type="ARBA" id="ARBA00007254"/>
    </source>
</evidence>
<comment type="similarity">
    <text evidence="2 11">Belongs to the MscL family.</text>
</comment>
<evidence type="ECO:0000256" key="11">
    <source>
        <dbReference type="HAMAP-Rule" id="MF_00115"/>
    </source>
</evidence>
<feature type="transmembrane region" description="Helical" evidence="11">
    <location>
        <begin position="77"/>
        <end position="100"/>
    </location>
</feature>
<reference evidence="12" key="1">
    <citation type="submission" date="2020-10" db="EMBL/GenBank/DDBJ databases">
        <authorList>
            <person name="Gilroy R."/>
        </authorList>
    </citation>
    <scope>NUCLEOTIDE SEQUENCE</scope>
    <source>
        <strain evidence="12">ChiSjej2B20-13462</strain>
    </source>
</reference>
<evidence type="ECO:0000256" key="3">
    <source>
        <dbReference type="ARBA" id="ARBA00011255"/>
    </source>
</evidence>
<dbReference type="PRINTS" id="PR01264">
    <property type="entry name" value="MECHCHANNEL"/>
</dbReference>
<keyword evidence="7 11" id="KW-1133">Transmembrane helix</keyword>
<comment type="subcellular location">
    <subcellularLocation>
        <location evidence="1 11">Cell membrane</location>
        <topology evidence="1 11">Multi-pass membrane protein</topology>
    </subcellularLocation>
</comment>
<comment type="subunit">
    <text evidence="3 11">Homopentamer.</text>
</comment>
<dbReference type="HAMAP" id="MF_00115">
    <property type="entry name" value="MscL"/>
    <property type="match status" value="1"/>
</dbReference>
<organism evidence="12 13">
    <name type="scientific">Candidatus Avoscillospira stercorigallinarum</name>
    <dbReference type="NCBI Taxonomy" id="2840708"/>
    <lineage>
        <taxon>Bacteria</taxon>
        <taxon>Bacillati</taxon>
        <taxon>Bacillota</taxon>
        <taxon>Clostridia</taxon>
        <taxon>Eubacteriales</taxon>
        <taxon>Oscillospiraceae</taxon>
        <taxon>Oscillospiraceae incertae sedis</taxon>
        <taxon>Candidatus Avoscillospira</taxon>
    </lineage>
</organism>
<proteinExistence type="inferred from homology"/>
<dbReference type="FunFam" id="1.10.1200.120:FF:000001">
    <property type="entry name" value="Large-conductance mechanosensitive channel"/>
    <property type="match status" value="1"/>
</dbReference>
<keyword evidence="4 11" id="KW-0813">Transport</keyword>
<keyword evidence="8 11" id="KW-0406">Ion transport</keyword>
<sequence>MKQAKSFWAEFKQFISRGNVIDLAVGVIIGGAFTAIVNSLVNDVVMPVIGILFGGIDFTGLKYVITPASGDTPEAAIYYGNFIQNVVNFLLVAFVVFVMVKLINGFRRKKAAAPTPPPQPSEEVLLLREIRDALKEGNGNREA</sequence>
<evidence type="ECO:0000256" key="7">
    <source>
        <dbReference type="ARBA" id="ARBA00022989"/>
    </source>
</evidence>
<evidence type="ECO:0000256" key="4">
    <source>
        <dbReference type="ARBA" id="ARBA00022448"/>
    </source>
</evidence>
<name>A0A9D0Z8L8_9FIRM</name>
<reference evidence="12" key="2">
    <citation type="journal article" date="2021" name="PeerJ">
        <title>Extensive microbial diversity within the chicken gut microbiome revealed by metagenomics and culture.</title>
        <authorList>
            <person name="Gilroy R."/>
            <person name="Ravi A."/>
            <person name="Getino M."/>
            <person name="Pursley I."/>
            <person name="Horton D.L."/>
            <person name="Alikhan N.F."/>
            <person name="Baker D."/>
            <person name="Gharbi K."/>
            <person name="Hall N."/>
            <person name="Watson M."/>
            <person name="Adriaenssens E.M."/>
            <person name="Foster-Nyarko E."/>
            <person name="Jarju S."/>
            <person name="Secka A."/>
            <person name="Antonio M."/>
            <person name="Oren A."/>
            <person name="Chaudhuri R.R."/>
            <person name="La Ragione R."/>
            <person name="Hildebrand F."/>
            <person name="Pallen M.J."/>
        </authorList>
    </citation>
    <scope>NUCLEOTIDE SEQUENCE</scope>
    <source>
        <strain evidence="12">ChiSjej2B20-13462</strain>
    </source>
</reference>
<evidence type="ECO:0000256" key="10">
    <source>
        <dbReference type="ARBA" id="ARBA00023303"/>
    </source>
</evidence>
<dbReference type="InterPro" id="IPR036019">
    <property type="entry name" value="MscL_channel"/>
</dbReference>
<keyword evidence="9 11" id="KW-0472">Membrane</keyword>
<evidence type="ECO:0000313" key="12">
    <source>
        <dbReference type="EMBL" id="HIQ69930.1"/>
    </source>
</evidence>
<dbReference type="InterPro" id="IPR001185">
    <property type="entry name" value="MS_channel"/>
</dbReference>
<dbReference type="Pfam" id="PF01741">
    <property type="entry name" value="MscL"/>
    <property type="match status" value="1"/>
</dbReference>
<dbReference type="PROSITE" id="PS01327">
    <property type="entry name" value="MSCL"/>
    <property type="match status" value="1"/>
</dbReference>
<evidence type="ECO:0000256" key="1">
    <source>
        <dbReference type="ARBA" id="ARBA00004651"/>
    </source>
</evidence>
<evidence type="ECO:0000313" key="13">
    <source>
        <dbReference type="Proteomes" id="UP000886874"/>
    </source>
</evidence>
<comment type="caution">
    <text evidence="12">The sequence shown here is derived from an EMBL/GenBank/DDBJ whole genome shotgun (WGS) entry which is preliminary data.</text>
</comment>
<dbReference type="Proteomes" id="UP000886874">
    <property type="component" value="Unassembled WGS sequence"/>
</dbReference>
<keyword evidence="10 11" id="KW-0407">Ion channel</keyword>
<keyword evidence="5 11" id="KW-1003">Cell membrane</keyword>
<evidence type="ECO:0000256" key="9">
    <source>
        <dbReference type="ARBA" id="ARBA00023136"/>
    </source>
</evidence>
<dbReference type="GO" id="GO:0005886">
    <property type="term" value="C:plasma membrane"/>
    <property type="evidence" value="ECO:0007669"/>
    <property type="project" value="UniProtKB-SubCell"/>
</dbReference>
<evidence type="ECO:0000256" key="5">
    <source>
        <dbReference type="ARBA" id="ARBA00022475"/>
    </source>
</evidence>
<accession>A0A9D0Z8L8</accession>
<evidence type="ECO:0000256" key="8">
    <source>
        <dbReference type="ARBA" id="ARBA00023065"/>
    </source>
</evidence>
<dbReference type="NCBIfam" id="TIGR00220">
    <property type="entry name" value="mscL"/>
    <property type="match status" value="1"/>
</dbReference>
<feature type="transmembrane region" description="Helical" evidence="11">
    <location>
        <begin position="20"/>
        <end position="37"/>
    </location>
</feature>
<dbReference type="GO" id="GO:0008381">
    <property type="term" value="F:mechanosensitive monoatomic ion channel activity"/>
    <property type="evidence" value="ECO:0007669"/>
    <property type="project" value="UniProtKB-UniRule"/>
</dbReference>
<dbReference type="NCBIfam" id="NF001843">
    <property type="entry name" value="PRK00567.1-4"/>
    <property type="match status" value="1"/>
</dbReference>
<dbReference type="InterPro" id="IPR037673">
    <property type="entry name" value="MSC/AndL"/>
</dbReference>
<dbReference type="EMBL" id="DVFN01000092">
    <property type="protein sequence ID" value="HIQ69930.1"/>
    <property type="molecule type" value="Genomic_DNA"/>
</dbReference>